<comment type="catalytic activity">
    <reaction evidence="1">
        <text>a beta-lactam + H2O = a substituted beta-amino acid</text>
        <dbReference type="Rhea" id="RHEA:20401"/>
        <dbReference type="ChEBI" id="CHEBI:15377"/>
        <dbReference type="ChEBI" id="CHEBI:35627"/>
        <dbReference type="ChEBI" id="CHEBI:140347"/>
        <dbReference type="EC" id="3.5.2.6"/>
    </reaction>
</comment>
<dbReference type="Pfam" id="PF00905">
    <property type="entry name" value="Transpeptidase"/>
    <property type="match status" value="1"/>
</dbReference>
<dbReference type="InterPro" id="IPR001460">
    <property type="entry name" value="PCN-bd_Tpept"/>
</dbReference>
<evidence type="ECO:0000256" key="6">
    <source>
        <dbReference type="ARBA" id="ARBA00023251"/>
    </source>
</evidence>
<keyword evidence="4" id="KW-0732">Signal</keyword>
<organism evidence="8 9">
    <name type="scientific">Rhodovarius crocodyli</name>
    <dbReference type="NCBI Taxonomy" id="1979269"/>
    <lineage>
        <taxon>Bacteria</taxon>
        <taxon>Pseudomonadati</taxon>
        <taxon>Pseudomonadota</taxon>
        <taxon>Alphaproteobacteria</taxon>
        <taxon>Acetobacterales</taxon>
        <taxon>Roseomonadaceae</taxon>
        <taxon>Rhodovarius</taxon>
    </lineage>
</organism>
<dbReference type="SUPFAM" id="SSF56601">
    <property type="entry name" value="beta-lactamase/transpeptidase-like"/>
    <property type="match status" value="1"/>
</dbReference>
<evidence type="ECO:0000256" key="2">
    <source>
        <dbReference type="ARBA" id="ARBA00007898"/>
    </source>
</evidence>
<dbReference type="EC" id="3.5.2.6" evidence="3"/>
<dbReference type="GO" id="GO:0071555">
    <property type="term" value="P:cell wall organization"/>
    <property type="evidence" value="ECO:0007669"/>
    <property type="project" value="TreeGrafter"/>
</dbReference>
<dbReference type="GO" id="GO:0005886">
    <property type="term" value="C:plasma membrane"/>
    <property type="evidence" value="ECO:0007669"/>
    <property type="project" value="TreeGrafter"/>
</dbReference>
<dbReference type="GO" id="GO:0008658">
    <property type="term" value="F:penicillin binding"/>
    <property type="evidence" value="ECO:0007669"/>
    <property type="project" value="InterPro"/>
</dbReference>
<gene>
    <name evidence="8" type="primary">blaOXA</name>
    <name evidence="8" type="ORF">EOD42_00805</name>
</gene>
<dbReference type="NCBIfam" id="NF012161">
    <property type="entry name" value="bla_class_D_main"/>
    <property type="match status" value="1"/>
</dbReference>
<dbReference type="EMBL" id="SACL01000001">
    <property type="protein sequence ID" value="RVT98685.1"/>
    <property type="molecule type" value="Genomic_DNA"/>
</dbReference>
<evidence type="ECO:0000259" key="7">
    <source>
        <dbReference type="Pfam" id="PF00905"/>
    </source>
</evidence>
<evidence type="ECO:0000313" key="8">
    <source>
        <dbReference type="EMBL" id="RVT98685.1"/>
    </source>
</evidence>
<evidence type="ECO:0000313" key="9">
    <source>
        <dbReference type="Proteomes" id="UP000282957"/>
    </source>
</evidence>
<dbReference type="PANTHER" id="PTHR30627:SF6">
    <property type="entry name" value="BETA-LACTAMASE YBXI-RELATED"/>
    <property type="match status" value="1"/>
</dbReference>
<evidence type="ECO:0000256" key="1">
    <source>
        <dbReference type="ARBA" id="ARBA00001526"/>
    </source>
</evidence>
<comment type="similarity">
    <text evidence="2">Belongs to the class-D beta-lactamase family.</text>
</comment>
<dbReference type="GO" id="GO:0046677">
    <property type="term" value="P:response to antibiotic"/>
    <property type="evidence" value="ECO:0007669"/>
    <property type="project" value="UniProtKB-KW"/>
</dbReference>
<keyword evidence="5" id="KW-0378">Hydrolase</keyword>
<proteinExistence type="inferred from homology"/>
<keyword evidence="6" id="KW-0046">Antibiotic resistance</keyword>
<name>A0A437MM23_9PROT</name>
<dbReference type="OrthoDB" id="9762883at2"/>
<reference evidence="8 9" key="1">
    <citation type="submission" date="2019-01" db="EMBL/GenBank/DDBJ databases">
        <authorList>
            <person name="Chen W.-M."/>
        </authorList>
    </citation>
    <scope>NUCLEOTIDE SEQUENCE [LARGE SCALE GENOMIC DNA]</scope>
    <source>
        <strain evidence="8 9">CCP-6</strain>
    </source>
</reference>
<dbReference type="PANTHER" id="PTHR30627">
    <property type="entry name" value="PEPTIDOGLYCAN D,D-TRANSPEPTIDASE"/>
    <property type="match status" value="1"/>
</dbReference>
<evidence type="ECO:0000256" key="4">
    <source>
        <dbReference type="ARBA" id="ARBA00022729"/>
    </source>
</evidence>
<dbReference type="AlphaFoldDB" id="A0A437MM23"/>
<dbReference type="Gene3D" id="3.40.710.10">
    <property type="entry name" value="DD-peptidase/beta-lactamase superfamily"/>
    <property type="match status" value="1"/>
</dbReference>
<comment type="caution">
    <text evidence="8">The sequence shown here is derived from an EMBL/GenBank/DDBJ whole genome shotgun (WGS) entry which is preliminary data.</text>
</comment>
<dbReference type="Proteomes" id="UP000282957">
    <property type="component" value="Unassembled WGS sequence"/>
</dbReference>
<dbReference type="GO" id="GO:0008800">
    <property type="term" value="F:beta-lactamase activity"/>
    <property type="evidence" value="ECO:0007669"/>
    <property type="project" value="UniProtKB-EC"/>
</dbReference>
<accession>A0A437MM23</accession>
<evidence type="ECO:0000256" key="5">
    <source>
        <dbReference type="ARBA" id="ARBA00022801"/>
    </source>
</evidence>
<dbReference type="InterPro" id="IPR050515">
    <property type="entry name" value="Beta-lactam/transpept"/>
</dbReference>
<evidence type="ECO:0000256" key="3">
    <source>
        <dbReference type="ARBA" id="ARBA00012865"/>
    </source>
</evidence>
<dbReference type="InterPro" id="IPR012338">
    <property type="entry name" value="Beta-lactam/transpept-like"/>
</dbReference>
<protein>
    <recommendedName>
        <fullName evidence="3">beta-lactamase</fullName>
        <ecNumber evidence="3">3.5.2.6</ecNumber>
    </recommendedName>
</protein>
<feature type="domain" description="Penicillin-binding protein transpeptidase" evidence="7">
    <location>
        <begin position="39"/>
        <end position="242"/>
    </location>
</feature>
<sequence length="268" mass="29964">MLRRHLLLAVLPGVALAETRVREHPEWAAEFASHQAPGCAVVLEEASGTLHVFDRARAETAFSPASTFKVCNALIGLETGAVRDETETFPWDGVRRGMPAWNQDTNLAMGMRHSTVWFYQAMARRIGMARMQEWIDRIGYGNRQLGPAVDRFWLNGSLRISAVQQVEFLRRLATGELPLSDRTQQIVRRITLLEEAPGFRLHGKTGWFSGGQPLDLGWFVGWLERDGRRWVFALNMDLPSADTPGSIALHAPRREAAARGILARLGAL</sequence>
<keyword evidence="9" id="KW-1185">Reference proteome</keyword>
<dbReference type="RefSeq" id="WP_127785157.1">
    <property type="nucleotide sequence ID" value="NZ_SACL01000001.1"/>
</dbReference>